<keyword evidence="1" id="KW-0378">Hydrolase</keyword>
<evidence type="ECO:0000313" key="2">
    <source>
        <dbReference type="EMBL" id="TVM16286.1"/>
    </source>
</evidence>
<dbReference type="InterPro" id="IPR013078">
    <property type="entry name" value="His_Pase_superF_clade-1"/>
</dbReference>
<dbReference type="Gene3D" id="3.40.50.1240">
    <property type="entry name" value="Phosphoglycerate mutase-like"/>
    <property type="match status" value="1"/>
</dbReference>
<keyword evidence="3" id="KW-1185">Reference proteome</keyword>
<evidence type="ECO:0000256" key="1">
    <source>
        <dbReference type="ARBA" id="ARBA00022801"/>
    </source>
</evidence>
<organism evidence="2 3">
    <name type="scientific">Oceanidesulfovibrio indonesiensis</name>
    <dbReference type="NCBI Taxonomy" id="54767"/>
    <lineage>
        <taxon>Bacteria</taxon>
        <taxon>Pseudomonadati</taxon>
        <taxon>Thermodesulfobacteriota</taxon>
        <taxon>Desulfovibrionia</taxon>
        <taxon>Desulfovibrionales</taxon>
        <taxon>Desulfovibrionaceae</taxon>
        <taxon>Oceanidesulfovibrio</taxon>
    </lineage>
</organism>
<accession>A0A7M3MDI6</accession>
<name>A0A7M3MDI6_9BACT</name>
<dbReference type="CDD" id="cd07040">
    <property type="entry name" value="HP"/>
    <property type="match status" value="1"/>
</dbReference>
<proteinExistence type="predicted"/>
<dbReference type="PANTHER" id="PTHR20935:SF1">
    <property type="entry name" value="SLL1549 PROTEIN"/>
    <property type="match status" value="1"/>
</dbReference>
<sequence length="181" mass="19946">MAFVLAATAVTVLAQDAPSEPLWRELRTGGHVMLMRHALAPGVGDPDDFTLGDCSTQRLLSDEGRKQAVRLGREISSRGIPFARVYASEWCRAMETAELLGLARVEPLPLINSFFQNPEAAERQTRELARFVSEEPQEGNILLVTHQANIEALTGRYLAEGEIIVLEPRGGGFEILGKLRH</sequence>
<dbReference type="InterPro" id="IPR051021">
    <property type="entry name" value="Mito_Ser/Thr_phosphatase"/>
</dbReference>
<gene>
    <name evidence="2" type="ORF">DPQ33_13095</name>
</gene>
<comment type="caution">
    <text evidence="2">The sequence shown here is derived from an EMBL/GenBank/DDBJ whole genome shotgun (WGS) entry which is preliminary data.</text>
</comment>
<dbReference type="PANTHER" id="PTHR20935">
    <property type="entry name" value="PHOSPHOGLYCERATE MUTASE-RELATED"/>
    <property type="match status" value="1"/>
</dbReference>
<dbReference type="GO" id="GO:0016787">
    <property type="term" value="F:hydrolase activity"/>
    <property type="evidence" value="ECO:0007669"/>
    <property type="project" value="UniProtKB-KW"/>
</dbReference>
<dbReference type="EMBL" id="QMIE01000012">
    <property type="protein sequence ID" value="TVM16286.1"/>
    <property type="molecule type" value="Genomic_DNA"/>
</dbReference>
<dbReference type="Proteomes" id="UP000448292">
    <property type="component" value="Unassembled WGS sequence"/>
</dbReference>
<evidence type="ECO:0000313" key="3">
    <source>
        <dbReference type="Proteomes" id="UP000448292"/>
    </source>
</evidence>
<reference evidence="2 3" key="1">
    <citation type="submission" date="2018-06" db="EMBL/GenBank/DDBJ databases">
        <title>Complete genome of Desulfovibrio indonesiensis P37SLT.</title>
        <authorList>
            <person name="Crispim J.S."/>
            <person name="Vidigal P.M.P."/>
            <person name="Silva L.C.F."/>
            <person name="Laguardia C.N."/>
            <person name="Araujo L.C."/>
            <person name="Dias R.S."/>
            <person name="Sousa M.P."/>
            <person name="Paula S.O."/>
            <person name="Silva C."/>
        </authorList>
    </citation>
    <scope>NUCLEOTIDE SEQUENCE [LARGE SCALE GENOMIC DNA]</scope>
    <source>
        <strain evidence="2 3">P37SLT</strain>
    </source>
</reference>
<dbReference type="AlphaFoldDB" id="A0A7M3MDI6"/>
<protein>
    <submittedName>
        <fullName evidence="2">Histidine phosphatase family protein</fullName>
    </submittedName>
</protein>
<dbReference type="Pfam" id="PF00300">
    <property type="entry name" value="His_Phos_1"/>
    <property type="match status" value="1"/>
</dbReference>
<dbReference type="InterPro" id="IPR029033">
    <property type="entry name" value="His_PPase_superfam"/>
</dbReference>
<dbReference type="OrthoDB" id="8685508at2"/>
<dbReference type="SMART" id="SM00855">
    <property type="entry name" value="PGAM"/>
    <property type="match status" value="1"/>
</dbReference>
<dbReference type="SUPFAM" id="SSF53254">
    <property type="entry name" value="Phosphoglycerate mutase-like"/>
    <property type="match status" value="1"/>
</dbReference>